<dbReference type="EC" id="1.1.99.2" evidence="7"/>
<organism evidence="10 11">
    <name type="scientific">Cymbomonas tetramitiformis</name>
    <dbReference type="NCBI Taxonomy" id="36881"/>
    <lineage>
        <taxon>Eukaryota</taxon>
        <taxon>Viridiplantae</taxon>
        <taxon>Chlorophyta</taxon>
        <taxon>Pyramimonadophyceae</taxon>
        <taxon>Pyramimonadales</taxon>
        <taxon>Pyramimonadaceae</taxon>
        <taxon>Cymbomonas</taxon>
    </lineage>
</organism>
<evidence type="ECO:0000256" key="3">
    <source>
        <dbReference type="ARBA" id="ARBA00022827"/>
    </source>
</evidence>
<keyword evidence="11" id="KW-1185">Reference proteome</keyword>
<dbReference type="PANTHER" id="PTHR43104">
    <property type="entry name" value="L-2-HYDROXYGLUTARATE DEHYDROGENASE, MITOCHONDRIAL"/>
    <property type="match status" value="1"/>
</dbReference>
<comment type="caution">
    <text evidence="10">The sequence shown here is derived from an EMBL/GenBank/DDBJ whole genome shotgun (WGS) entry which is preliminary data.</text>
</comment>
<evidence type="ECO:0000256" key="1">
    <source>
        <dbReference type="ARBA" id="ARBA00001974"/>
    </source>
</evidence>
<dbReference type="InterPro" id="IPR036188">
    <property type="entry name" value="FAD/NAD-bd_sf"/>
</dbReference>
<keyword evidence="4" id="KW-0560">Oxidoreductase</keyword>
<accession>A0AAE0BID6</accession>
<comment type="similarity">
    <text evidence="6">Belongs to the L2HGDH family.</text>
</comment>
<dbReference type="Proteomes" id="UP001190700">
    <property type="component" value="Unassembled WGS sequence"/>
</dbReference>
<gene>
    <name evidence="10" type="ORF">CYMTET_53314</name>
</gene>
<evidence type="ECO:0000313" key="11">
    <source>
        <dbReference type="Proteomes" id="UP001190700"/>
    </source>
</evidence>
<sequence>MYGISRSINRVLELSNRSFTKFKQPGARKVSSLHLGSVDTVIVGAGVVGLACAQKLSSAGREVIVLESAGAIGTETSSRNSEVIHAGIYYPKDSLKARFCVEGRDMLYSYCLERGVDHKRIGKLIVATSDKQRVTLEELLAKGAANGVSDLRLISDDELRELEPEISGVAALMSPSTGIIDSHGLMVAYQGDAELMEACFAGAGGVLHVKLEAEPPVMEACFALVLEACFSQ</sequence>
<evidence type="ECO:0000256" key="8">
    <source>
        <dbReference type="ARBA" id="ARBA00041137"/>
    </source>
</evidence>
<feature type="domain" description="FAD dependent oxidoreductase" evidence="9">
    <location>
        <begin position="39"/>
        <end position="199"/>
    </location>
</feature>
<evidence type="ECO:0000256" key="5">
    <source>
        <dbReference type="ARBA" id="ARBA00036066"/>
    </source>
</evidence>
<evidence type="ECO:0000256" key="2">
    <source>
        <dbReference type="ARBA" id="ARBA00022630"/>
    </source>
</evidence>
<dbReference type="PANTHER" id="PTHR43104:SF4">
    <property type="entry name" value="L-2-HYDROXYGLUTARATE DEHYDROGENASE, MITOCHONDRIAL"/>
    <property type="match status" value="1"/>
</dbReference>
<evidence type="ECO:0000313" key="10">
    <source>
        <dbReference type="EMBL" id="KAK3236550.1"/>
    </source>
</evidence>
<reference evidence="10 11" key="1">
    <citation type="journal article" date="2015" name="Genome Biol. Evol.">
        <title>Comparative Genomics of a Bacterivorous Green Alga Reveals Evolutionary Causalities and Consequences of Phago-Mixotrophic Mode of Nutrition.</title>
        <authorList>
            <person name="Burns J.A."/>
            <person name="Paasch A."/>
            <person name="Narechania A."/>
            <person name="Kim E."/>
        </authorList>
    </citation>
    <scope>NUCLEOTIDE SEQUENCE [LARGE SCALE GENOMIC DNA]</scope>
    <source>
        <strain evidence="10 11">PLY_AMNH</strain>
    </source>
</reference>
<dbReference type="AlphaFoldDB" id="A0AAE0BID6"/>
<protein>
    <recommendedName>
        <fullName evidence="8">L-2-hydroxyglutarate dehydrogenase, mitochondrial</fullName>
        <ecNumber evidence="7">1.1.99.2</ecNumber>
    </recommendedName>
</protein>
<evidence type="ECO:0000256" key="4">
    <source>
        <dbReference type="ARBA" id="ARBA00023002"/>
    </source>
</evidence>
<evidence type="ECO:0000256" key="7">
    <source>
        <dbReference type="ARBA" id="ARBA00038878"/>
    </source>
</evidence>
<keyword evidence="3" id="KW-0274">FAD</keyword>
<proteinExistence type="inferred from homology"/>
<dbReference type="GO" id="GO:0047545">
    <property type="term" value="F:(S)-2-hydroxyglutarate dehydrogenase activity"/>
    <property type="evidence" value="ECO:0007669"/>
    <property type="project" value="UniProtKB-EC"/>
</dbReference>
<dbReference type="Gene3D" id="3.50.50.60">
    <property type="entry name" value="FAD/NAD(P)-binding domain"/>
    <property type="match status" value="2"/>
</dbReference>
<comment type="catalytic activity">
    <reaction evidence="5">
        <text>(S)-2-hydroxyglutarate + A = 2-oxoglutarate + AH2</text>
        <dbReference type="Rhea" id="RHEA:21252"/>
        <dbReference type="ChEBI" id="CHEBI:13193"/>
        <dbReference type="ChEBI" id="CHEBI:16782"/>
        <dbReference type="ChEBI" id="CHEBI:16810"/>
        <dbReference type="ChEBI" id="CHEBI:17499"/>
        <dbReference type="EC" id="1.1.99.2"/>
    </reaction>
</comment>
<dbReference type="Pfam" id="PF01266">
    <property type="entry name" value="DAO"/>
    <property type="match status" value="1"/>
</dbReference>
<evidence type="ECO:0000256" key="6">
    <source>
        <dbReference type="ARBA" id="ARBA00037941"/>
    </source>
</evidence>
<dbReference type="SUPFAM" id="SSF51905">
    <property type="entry name" value="FAD/NAD(P)-binding domain"/>
    <property type="match status" value="1"/>
</dbReference>
<comment type="cofactor">
    <cofactor evidence="1">
        <name>FAD</name>
        <dbReference type="ChEBI" id="CHEBI:57692"/>
    </cofactor>
</comment>
<dbReference type="InterPro" id="IPR006076">
    <property type="entry name" value="FAD-dep_OxRdtase"/>
</dbReference>
<keyword evidence="2" id="KW-0285">Flavoprotein</keyword>
<dbReference type="EMBL" id="LGRX02034979">
    <property type="protein sequence ID" value="KAK3236550.1"/>
    <property type="molecule type" value="Genomic_DNA"/>
</dbReference>
<name>A0AAE0BID6_9CHLO</name>
<evidence type="ECO:0000259" key="9">
    <source>
        <dbReference type="Pfam" id="PF01266"/>
    </source>
</evidence>